<feature type="compositionally biased region" description="Low complexity" evidence="1">
    <location>
        <begin position="54"/>
        <end position="67"/>
    </location>
</feature>
<evidence type="ECO:0000313" key="4">
    <source>
        <dbReference type="Proteomes" id="UP001153714"/>
    </source>
</evidence>
<proteinExistence type="predicted"/>
<feature type="transmembrane region" description="Helical" evidence="2">
    <location>
        <begin position="117"/>
        <end position="138"/>
    </location>
</feature>
<accession>A0A9N9N221</accession>
<name>A0A9N9N221_9NEOP</name>
<keyword evidence="2" id="KW-1133">Transmembrane helix</keyword>
<dbReference type="OrthoDB" id="421226at2759"/>
<evidence type="ECO:0000256" key="1">
    <source>
        <dbReference type="SAM" id="MobiDB-lite"/>
    </source>
</evidence>
<keyword evidence="2" id="KW-0472">Membrane</keyword>
<dbReference type="AlphaFoldDB" id="A0A9N9N221"/>
<feature type="transmembrane region" description="Helical" evidence="2">
    <location>
        <begin position="144"/>
        <end position="168"/>
    </location>
</feature>
<evidence type="ECO:0000256" key="2">
    <source>
        <dbReference type="SAM" id="Phobius"/>
    </source>
</evidence>
<keyword evidence="2" id="KW-0812">Transmembrane</keyword>
<reference evidence="3" key="2">
    <citation type="submission" date="2022-10" db="EMBL/GenBank/DDBJ databases">
        <authorList>
            <consortium name="ENA_rothamsted_submissions"/>
            <consortium name="culmorum"/>
            <person name="King R."/>
        </authorList>
    </citation>
    <scope>NUCLEOTIDE SEQUENCE</scope>
</reference>
<dbReference type="EMBL" id="OU893341">
    <property type="protein sequence ID" value="CAG9782956.1"/>
    <property type="molecule type" value="Genomic_DNA"/>
</dbReference>
<organism evidence="3 4">
    <name type="scientific">Diatraea saccharalis</name>
    <name type="common">sugarcane borer</name>
    <dbReference type="NCBI Taxonomy" id="40085"/>
    <lineage>
        <taxon>Eukaryota</taxon>
        <taxon>Metazoa</taxon>
        <taxon>Ecdysozoa</taxon>
        <taxon>Arthropoda</taxon>
        <taxon>Hexapoda</taxon>
        <taxon>Insecta</taxon>
        <taxon>Pterygota</taxon>
        <taxon>Neoptera</taxon>
        <taxon>Endopterygota</taxon>
        <taxon>Lepidoptera</taxon>
        <taxon>Glossata</taxon>
        <taxon>Ditrysia</taxon>
        <taxon>Pyraloidea</taxon>
        <taxon>Crambidae</taxon>
        <taxon>Crambinae</taxon>
        <taxon>Diatraea</taxon>
    </lineage>
</organism>
<dbReference type="Proteomes" id="UP001153714">
    <property type="component" value="Chromosome 10"/>
</dbReference>
<sequence>MMTCRLGSRRLGGSRGSLQAGTACTAASELDLSTRSRRAHKASGEAPLLSGWRSTPHTPHTPATPAPHHSHNHLAPPHCNGTDSGSRGGLRRRSTYASGRLRSGPHWSFVFDPAGRLCYYWSMVVSLAFLYNLWVIVYRRDTNSVVLLGLLFGLPVSGGHIVPLPYGVSRRWRPTNGRGEAESALHELHDVLHRLSLSTTARLSLLINRI</sequence>
<feature type="region of interest" description="Disordered" evidence="1">
    <location>
        <begin position="1"/>
        <end position="92"/>
    </location>
</feature>
<feature type="compositionally biased region" description="Low complexity" evidence="1">
    <location>
        <begin position="1"/>
        <end position="11"/>
    </location>
</feature>
<gene>
    <name evidence="3" type="ORF">DIATSA_LOCUS1167</name>
</gene>
<evidence type="ECO:0000313" key="3">
    <source>
        <dbReference type="EMBL" id="CAG9782956.1"/>
    </source>
</evidence>
<keyword evidence="4" id="KW-1185">Reference proteome</keyword>
<protein>
    <submittedName>
        <fullName evidence="3">Uncharacterized protein</fullName>
    </submittedName>
</protein>
<reference evidence="3" key="1">
    <citation type="submission" date="2021-12" db="EMBL/GenBank/DDBJ databases">
        <authorList>
            <person name="King R."/>
        </authorList>
    </citation>
    <scope>NUCLEOTIDE SEQUENCE</scope>
</reference>